<proteinExistence type="predicted"/>
<reference evidence="2" key="1">
    <citation type="journal article" date="2019" name="Int. J. Syst. Evol. Microbiol.">
        <title>The Global Catalogue of Microorganisms (GCM) 10K type strain sequencing project: providing services to taxonomists for standard genome sequencing and annotation.</title>
        <authorList>
            <consortium name="The Broad Institute Genomics Platform"/>
            <consortium name="The Broad Institute Genome Sequencing Center for Infectious Disease"/>
            <person name="Wu L."/>
            <person name="Ma J."/>
        </authorList>
    </citation>
    <scope>NUCLEOTIDE SEQUENCE [LARGE SCALE GENOMIC DNA]</scope>
    <source>
        <strain evidence="2">JCM 17782</strain>
    </source>
</reference>
<evidence type="ECO:0000313" key="1">
    <source>
        <dbReference type="EMBL" id="GAA4536148.1"/>
    </source>
</evidence>
<protein>
    <recommendedName>
        <fullName evidence="3">SseB protein N-terminal domain-containing protein</fullName>
    </recommendedName>
</protein>
<keyword evidence="2" id="KW-1185">Reference proteome</keyword>
<sequence>MGLFKRKKRPGTAPADAKVYYSTPFGDTIDGEQKPFLLQRNGVWYVPVFRSVESMKEFYERTNRAAYMILEGDVKSVMETNRSIEVMKTAGVVIEPLSDHPVVIMPDS</sequence>
<accession>A0ABP8RDJ1</accession>
<organism evidence="1 2">
    <name type="scientific">Mycobacterium paraffinicum</name>
    <dbReference type="NCBI Taxonomy" id="53378"/>
    <lineage>
        <taxon>Bacteria</taxon>
        <taxon>Bacillati</taxon>
        <taxon>Actinomycetota</taxon>
        <taxon>Actinomycetes</taxon>
        <taxon>Mycobacteriales</taxon>
        <taxon>Mycobacteriaceae</taxon>
        <taxon>Mycobacterium</taxon>
    </lineage>
</organism>
<evidence type="ECO:0000313" key="2">
    <source>
        <dbReference type="Proteomes" id="UP001501417"/>
    </source>
</evidence>
<gene>
    <name evidence="1" type="ORF">GCM10023161_10760</name>
</gene>
<evidence type="ECO:0008006" key="3">
    <source>
        <dbReference type="Google" id="ProtNLM"/>
    </source>
</evidence>
<comment type="caution">
    <text evidence="1">The sequence shown here is derived from an EMBL/GenBank/DDBJ whole genome shotgun (WGS) entry which is preliminary data.</text>
</comment>
<dbReference type="EMBL" id="BAABGF010000013">
    <property type="protein sequence ID" value="GAA4536148.1"/>
    <property type="molecule type" value="Genomic_DNA"/>
</dbReference>
<dbReference type="RefSeq" id="WP_264047897.1">
    <property type="nucleotide sequence ID" value="NZ_BAABGF010000013.1"/>
</dbReference>
<dbReference type="Proteomes" id="UP001501417">
    <property type="component" value="Unassembled WGS sequence"/>
</dbReference>
<name>A0ABP8RDJ1_9MYCO</name>